<proteinExistence type="predicted"/>
<dbReference type="Proteomes" id="UP000681720">
    <property type="component" value="Unassembled WGS sequence"/>
</dbReference>
<gene>
    <name evidence="1" type="ORF">GIL414_LOCUS68472</name>
</gene>
<accession>A0A8S3H8V4</accession>
<reference evidence="1" key="1">
    <citation type="submission" date="2021-02" db="EMBL/GenBank/DDBJ databases">
        <authorList>
            <person name="Nowell W R."/>
        </authorList>
    </citation>
    <scope>NUCLEOTIDE SEQUENCE</scope>
</reference>
<protein>
    <submittedName>
        <fullName evidence="1">Uncharacterized protein</fullName>
    </submittedName>
</protein>
<dbReference type="AlphaFoldDB" id="A0A8S3H8V4"/>
<evidence type="ECO:0000313" key="2">
    <source>
        <dbReference type="Proteomes" id="UP000681720"/>
    </source>
</evidence>
<comment type="caution">
    <text evidence="1">The sequence shown here is derived from an EMBL/GenBank/DDBJ whole genome shotgun (WGS) entry which is preliminary data.</text>
</comment>
<feature type="non-terminal residue" evidence="1">
    <location>
        <position position="1"/>
    </location>
</feature>
<name>A0A8S3H8V4_9BILA</name>
<dbReference type="EMBL" id="CAJOBJ010328092">
    <property type="protein sequence ID" value="CAF5178402.1"/>
    <property type="molecule type" value="Genomic_DNA"/>
</dbReference>
<organism evidence="1 2">
    <name type="scientific">Rotaria magnacalcarata</name>
    <dbReference type="NCBI Taxonomy" id="392030"/>
    <lineage>
        <taxon>Eukaryota</taxon>
        <taxon>Metazoa</taxon>
        <taxon>Spiralia</taxon>
        <taxon>Gnathifera</taxon>
        <taxon>Rotifera</taxon>
        <taxon>Eurotatoria</taxon>
        <taxon>Bdelloidea</taxon>
        <taxon>Philodinida</taxon>
        <taxon>Philodinidae</taxon>
        <taxon>Rotaria</taxon>
    </lineage>
</organism>
<evidence type="ECO:0000313" key="1">
    <source>
        <dbReference type="EMBL" id="CAF5178402.1"/>
    </source>
</evidence>
<sequence length="157" mass="18221">MRVTIEILEKTLRSFTNSNLFPQRRVTNSYLTCTKSPLFTTAQAVNNDTKTCWKIHRSIRPGDLFGIDFQIIQTNRALSFSIEYLHQKSLQTKLQISISLDSQTWVQFSQQNQSGAIYDKENLVIFHTGLFPVGFQIFRFIKFVSLEDTETSFHICD</sequence>
<dbReference type="Gene3D" id="2.60.120.260">
    <property type="entry name" value="Galactose-binding domain-like"/>
    <property type="match status" value="1"/>
</dbReference>